<dbReference type="Proteomes" id="UP001596022">
    <property type="component" value="Unassembled WGS sequence"/>
</dbReference>
<accession>A0ABV9GNB4</accession>
<comment type="caution">
    <text evidence="1">The sequence shown here is derived from an EMBL/GenBank/DDBJ whole genome shotgun (WGS) entry which is preliminary data.</text>
</comment>
<reference evidence="2" key="1">
    <citation type="journal article" date="2019" name="Int. J. Syst. Evol. Microbiol.">
        <title>The Global Catalogue of Microorganisms (GCM) 10K type strain sequencing project: providing services to taxonomists for standard genome sequencing and annotation.</title>
        <authorList>
            <consortium name="The Broad Institute Genomics Platform"/>
            <consortium name="The Broad Institute Genome Sequencing Center for Infectious Disease"/>
            <person name="Wu L."/>
            <person name="Ma J."/>
        </authorList>
    </citation>
    <scope>NUCLEOTIDE SEQUENCE [LARGE SCALE GENOMIC DNA]</scope>
    <source>
        <strain evidence="2">CGMCC 1.16306</strain>
    </source>
</reference>
<evidence type="ECO:0000313" key="2">
    <source>
        <dbReference type="Proteomes" id="UP001596022"/>
    </source>
</evidence>
<organism evidence="1 2">
    <name type="scientific">Camelliibacillus cellulosilyticus</name>
    <dbReference type="NCBI Taxonomy" id="2174486"/>
    <lineage>
        <taxon>Bacteria</taxon>
        <taxon>Bacillati</taxon>
        <taxon>Bacillota</taxon>
        <taxon>Bacilli</taxon>
        <taxon>Bacillales</taxon>
        <taxon>Sporolactobacillaceae</taxon>
        <taxon>Camelliibacillus</taxon>
    </lineage>
</organism>
<protein>
    <submittedName>
        <fullName evidence="1">Uncharacterized protein</fullName>
    </submittedName>
</protein>
<gene>
    <name evidence="1" type="ORF">ACFO4N_06705</name>
</gene>
<dbReference type="EMBL" id="JBHSFW010000001">
    <property type="protein sequence ID" value="MFC4618421.1"/>
    <property type="molecule type" value="Genomic_DNA"/>
</dbReference>
<proteinExistence type="predicted"/>
<keyword evidence="2" id="KW-1185">Reference proteome</keyword>
<evidence type="ECO:0000313" key="1">
    <source>
        <dbReference type="EMBL" id="MFC4618421.1"/>
    </source>
</evidence>
<name>A0ABV9GNB4_9BACL</name>
<sequence length="93" mass="10436">MAKLIREIQMEDYTISLKEHNDGHFEAKLSSGSHGGLLVLEKLENDHLRIHDVDIGGADVSLEHLAIMLTLLGADGPIIKEIDRINKKRKQIE</sequence>
<dbReference type="RefSeq" id="WP_376845410.1">
    <property type="nucleotide sequence ID" value="NZ_JBHSFW010000001.1"/>
</dbReference>